<reference evidence="15" key="1">
    <citation type="submission" date="2003-08" db="EMBL/GenBank/DDBJ databases">
        <authorList>
            <person name="Birren B."/>
            <person name="Nusbaum C."/>
            <person name="Abebe A."/>
            <person name="Abouelleil A."/>
            <person name="Adekoya E."/>
            <person name="Ait-zahra M."/>
            <person name="Allen N."/>
            <person name="Allen T."/>
            <person name="An P."/>
            <person name="Anderson M."/>
            <person name="Anderson S."/>
            <person name="Arachchi H."/>
            <person name="Armbruster J."/>
            <person name="Bachantsang P."/>
            <person name="Baldwin J."/>
            <person name="Barry A."/>
            <person name="Bayul T."/>
            <person name="Blitshsteyn B."/>
            <person name="Bloom T."/>
            <person name="Blye J."/>
            <person name="Boguslavskiy L."/>
            <person name="Borowsky M."/>
            <person name="Boukhgalter B."/>
            <person name="Brunache A."/>
            <person name="Butler J."/>
            <person name="Calixte N."/>
            <person name="Calvo S."/>
            <person name="Camarata J."/>
            <person name="Campo K."/>
            <person name="Chang J."/>
            <person name="Cheshatsang Y."/>
            <person name="Citroen M."/>
            <person name="Collymore A."/>
            <person name="Considine T."/>
            <person name="Cook A."/>
            <person name="Cooke P."/>
            <person name="Corum B."/>
            <person name="Cuomo C."/>
            <person name="David R."/>
            <person name="Dawoe T."/>
            <person name="Degray S."/>
            <person name="Dodge S."/>
            <person name="Dooley K."/>
            <person name="Dorje P."/>
            <person name="Dorjee K."/>
            <person name="Dorris L."/>
            <person name="Duffey N."/>
            <person name="Dupes A."/>
            <person name="Elkins T."/>
            <person name="Engels R."/>
            <person name="Erickson J."/>
            <person name="Farina A."/>
            <person name="Faro S."/>
            <person name="Ferreira P."/>
            <person name="Fischer H."/>
            <person name="Fitzgerald M."/>
            <person name="Foley K."/>
            <person name="Gage D."/>
            <person name="Galagan J."/>
            <person name="Gearin G."/>
            <person name="Gnerre S."/>
            <person name="Gnirke A."/>
            <person name="Goyette A."/>
            <person name="Graham J."/>
            <person name="Grandbois E."/>
            <person name="Gyaltsen K."/>
            <person name="Hafez N."/>
            <person name="Hagopian D."/>
            <person name="Hagos B."/>
            <person name="Hall J."/>
            <person name="Hatcher B."/>
            <person name="Heller A."/>
            <person name="Higgins H."/>
            <person name="Honan T."/>
            <person name="Horn A."/>
            <person name="Houde N."/>
            <person name="Hughes L."/>
            <person name="Hulme W."/>
            <person name="Husby E."/>
            <person name="Iliev I."/>
            <person name="Jaffe D."/>
            <person name="Jones C."/>
            <person name="Kamal M."/>
            <person name="Kamat A."/>
            <person name="Kamvysselis M."/>
            <person name="Karlsson E."/>
            <person name="Kells C."/>
            <person name="Kieu A."/>
            <person name="Kisner P."/>
            <person name="Kodira C."/>
            <person name="Kulbokas E."/>
            <person name="Labutti K."/>
            <person name="Lama D."/>
            <person name="Landers T."/>
            <person name="Leger J."/>
            <person name="Levine S."/>
            <person name="Lewis D."/>
            <person name="Lewis T."/>
            <person name="Lindblad-toh K."/>
            <person name="Liu X."/>
            <person name="Lokyitsang T."/>
            <person name="Lokyitsang Y."/>
            <person name="Lucien O."/>
            <person name="Lui A."/>
            <person name="Ma L.J."/>
            <person name="Mabbitt R."/>
            <person name="Macdonald J."/>
            <person name="Maclean C."/>
            <person name="Major J."/>
            <person name="Manning J."/>
            <person name="Marabella R."/>
            <person name="Maru K."/>
            <person name="Matthews C."/>
            <person name="Mauceli E."/>
            <person name="Mccarthy M."/>
            <person name="Mcdonough S."/>
            <person name="Mcghee T."/>
            <person name="Meldrim J."/>
            <person name="Meneus L."/>
            <person name="Mesirov J."/>
            <person name="Mihalev A."/>
            <person name="Mihova T."/>
            <person name="Mikkelsen T."/>
            <person name="Mlenga V."/>
            <person name="Moru K."/>
            <person name="Mozes J."/>
            <person name="Mulrain L."/>
            <person name="Munson G."/>
            <person name="Naylor J."/>
            <person name="Newes C."/>
            <person name="Nguyen C."/>
            <person name="Nguyen N."/>
            <person name="Nguyen T."/>
            <person name="Nicol R."/>
            <person name="Nielsen C."/>
            <person name="Nizzari M."/>
            <person name="Norbu C."/>
            <person name="Norbu N."/>
            <person name="O'donnell P."/>
            <person name="Okoawo O."/>
            <person name="O'leary S."/>
            <person name="Omotosho B."/>
            <person name="O'neill K."/>
            <person name="Osman S."/>
            <person name="Parker S."/>
            <person name="Perrin D."/>
            <person name="Phunkhang P."/>
            <person name="Piqani B."/>
            <person name="Purcell S."/>
            <person name="Rachupka T."/>
            <person name="Ramasamy U."/>
            <person name="Rameau R."/>
            <person name="Ray V."/>
            <person name="Raymond C."/>
            <person name="Retta R."/>
            <person name="Richardson S."/>
            <person name="Rise C."/>
            <person name="Rodriguez J."/>
            <person name="Rogers J."/>
            <person name="Rogov P."/>
            <person name="Rutman M."/>
            <person name="Schupbach R."/>
            <person name="Seaman C."/>
            <person name="Settipalli S."/>
            <person name="Sharpe T."/>
            <person name="Sheridan J."/>
            <person name="Sherpa N."/>
            <person name="Shi J."/>
            <person name="Smirnov S."/>
            <person name="Smith C."/>
            <person name="Sougnez C."/>
            <person name="Spencer B."/>
            <person name="Stalker J."/>
            <person name="Stange-thomann N."/>
            <person name="Stavropoulos S."/>
            <person name="Stetson K."/>
            <person name="Stone C."/>
            <person name="Stone S."/>
            <person name="Stubbs M."/>
            <person name="Talamas J."/>
            <person name="Tchuinga P."/>
            <person name="Tenzing P."/>
            <person name="Tesfaye S."/>
            <person name="Theodore J."/>
            <person name="Thoulutsang Y."/>
            <person name="Topham K."/>
            <person name="Towey S."/>
            <person name="Tsamla T."/>
            <person name="Tsomo N."/>
            <person name="Vallee D."/>
            <person name="Vassiliev H."/>
            <person name="Venkataraman V."/>
            <person name="Vinson J."/>
            <person name="Vo A."/>
            <person name="Wade C."/>
            <person name="Wang S."/>
            <person name="Wangchuk T."/>
            <person name="Wangdi T."/>
            <person name="Whittaker C."/>
            <person name="Wilkinson J."/>
            <person name="Wu Y."/>
            <person name="Wyman D."/>
            <person name="Yadav S."/>
            <person name="Yang S."/>
            <person name="Yang X."/>
            <person name="Yeager S."/>
            <person name="Yee E."/>
            <person name="Young G."/>
            <person name="Zainoun J."/>
            <person name="Zembeck L."/>
            <person name="Zimmer A."/>
            <person name="Zody M."/>
            <person name="Lander E."/>
        </authorList>
    </citation>
    <scope>NUCLEOTIDE SEQUENCE [LARGE SCALE GENOMIC DNA]</scope>
</reference>
<keyword evidence="4" id="KW-0677">Repeat</keyword>
<keyword evidence="7" id="KW-0406">Ion transport</keyword>
<feature type="transmembrane region" description="Helical" evidence="12">
    <location>
        <begin position="348"/>
        <end position="374"/>
    </location>
</feature>
<keyword evidence="5 12" id="KW-1133">Transmembrane helix</keyword>
<evidence type="ECO:0000256" key="10">
    <source>
        <dbReference type="ARBA" id="ARBA00036634"/>
    </source>
</evidence>
<comment type="catalytic activity">
    <reaction evidence="10">
        <text>Ca(2+)(in) = Ca(2+)(out)</text>
        <dbReference type="Rhea" id="RHEA:29671"/>
        <dbReference type="ChEBI" id="CHEBI:29108"/>
    </reaction>
</comment>
<dbReference type="Pfam" id="PF00520">
    <property type="entry name" value="Ion_trans"/>
    <property type="match status" value="1"/>
</dbReference>
<evidence type="ECO:0000256" key="5">
    <source>
        <dbReference type="ARBA" id="ARBA00022989"/>
    </source>
</evidence>
<reference evidence="14" key="3">
    <citation type="submission" date="2025-09" db="UniProtKB">
        <authorList>
            <consortium name="Ensembl"/>
        </authorList>
    </citation>
    <scope>IDENTIFICATION</scope>
</reference>
<feature type="transmembrane region" description="Helical" evidence="12">
    <location>
        <begin position="528"/>
        <end position="550"/>
    </location>
</feature>
<feature type="transmembrane region" description="Helical" evidence="12">
    <location>
        <begin position="323"/>
        <end position="342"/>
    </location>
</feature>
<dbReference type="STRING" id="51511.ENSCSAVP00000013867"/>
<evidence type="ECO:0000313" key="15">
    <source>
        <dbReference type="Proteomes" id="UP000007875"/>
    </source>
</evidence>
<name>H2Z8F5_CIOSA</name>
<dbReference type="InParanoid" id="H2Z8F5"/>
<evidence type="ECO:0000256" key="2">
    <source>
        <dbReference type="ARBA" id="ARBA00022448"/>
    </source>
</evidence>
<dbReference type="AlphaFoldDB" id="H2Z8F5"/>
<dbReference type="GeneTree" id="ENSGT01060000248594"/>
<evidence type="ECO:0000256" key="7">
    <source>
        <dbReference type="ARBA" id="ARBA00023065"/>
    </source>
</evidence>
<evidence type="ECO:0000256" key="4">
    <source>
        <dbReference type="ARBA" id="ARBA00022737"/>
    </source>
</evidence>
<dbReference type="PANTHER" id="PTHR10117">
    <property type="entry name" value="TRANSIENT RECEPTOR POTENTIAL CHANNEL"/>
    <property type="match status" value="1"/>
</dbReference>
<evidence type="ECO:0000256" key="1">
    <source>
        <dbReference type="ARBA" id="ARBA00004141"/>
    </source>
</evidence>
<evidence type="ECO:0000259" key="13">
    <source>
        <dbReference type="SMART" id="SM01420"/>
    </source>
</evidence>
<keyword evidence="15" id="KW-1185">Reference proteome</keyword>
<dbReference type="Gene3D" id="1.25.40.20">
    <property type="entry name" value="Ankyrin repeat-containing domain"/>
    <property type="match status" value="2"/>
</dbReference>
<feature type="transmembrane region" description="Helical" evidence="12">
    <location>
        <begin position="489"/>
        <end position="508"/>
    </location>
</feature>
<dbReference type="Pfam" id="PF12796">
    <property type="entry name" value="Ank_2"/>
    <property type="match status" value="1"/>
</dbReference>
<keyword evidence="2" id="KW-0813">Transport</keyword>
<dbReference type="GO" id="GO:0015279">
    <property type="term" value="F:store-operated calcium channel activity"/>
    <property type="evidence" value="ECO:0007669"/>
    <property type="project" value="TreeGrafter"/>
</dbReference>
<dbReference type="SUPFAM" id="SSF48403">
    <property type="entry name" value="Ankyrin repeat"/>
    <property type="match status" value="1"/>
</dbReference>
<evidence type="ECO:0000256" key="6">
    <source>
        <dbReference type="ARBA" id="ARBA00023043"/>
    </source>
</evidence>
<dbReference type="eggNOG" id="KOG3609">
    <property type="taxonomic scope" value="Eukaryota"/>
</dbReference>
<dbReference type="InterPro" id="IPR002153">
    <property type="entry name" value="TRPC_channel"/>
</dbReference>
<comment type="subcellular location">
    <subcellularLocation>
        <location evidence="1">Membrane</location>
        <topology evidence="1">Multi-pass membrane protein</topology>
    </subcellularLocation>
</comment>
<dbReference type="Ensembl" id="ENSCSAVT00000014027.1">
    <property type="protein sequence ID" value="ENSCSAVP00000013867.1"/>
    <property type="gene ID" value="ENSCSAVG00000008134.1"/>
</dbReference>
<evidence type="ECO:0000256" key="11">
    <source>
        <dbReference type="PROSITE-ProRule" id="PRU00023"/>
    </source>
</evidence>
<dbReference type="InterPro" id="IPR002110">
    <property type="entry name" value="Ankyrin_rpt"/>
</dbReference>
<evidence type="ECO:0000256" key="12">
    <source>
        <dbReference type="SAM" id="Phobius"/>
    </source>
</evidence>
<dbReference type="GO" id="GO:0005886">
    <property type="term" value="C:plasma membrane"/>
    <property type="evidence" value="ECO:0007669"/>
    <property type="project" value="TreeGrafter"/>
</dbReference>
<feature type="repeat" description="ANK" evidence="11">
    <location>
        <begin position="116"/>
        <end position="140"/>
    </location>
</feature>
<evidence type="ECO:0000256" key="8">
    <source>
        <dbReference type="ARBA" id="ARBA00023136"/>
    </source>
</evidence>
<keyword evidence="3 12" id="KW-0812">Transmembrane</keyword>
<protein>
    <recommendedName>
        <fullName evidence="13">Transient receptor ion channel domain-containing protein</fullName>
    </recommendedName>
</protein>
<dbReference type="GO" id="GO:0070679">
    <property type="term" value="F:inositol 1,4,5 trisphosphate binding"/>
    <property type="evidence" value="ECO:0007669"/>
    <property type="project" value="TreeGrafter"/>
</dbReference>
<reference evidence="14" key="2">
    <citation type="submission" date="2025-08" db="UniProtKB">
        <authorList>
            <consortium name="Ensembl"/>
        </authorList>
    </citation>
    <scope>IDENTIFICATION</scope>
</reference>
<dbReference type="InterPro" id="IPR005821">
    <property type="entry name" value="Ion_trans_dom"/>
</dbReference>
<dbReference type="InterPro" id="IPR036770">
    <property type="entry name" value="Ankyrin_rpt-contain_sf"/>
</dbReference>
<dbReference type="GO" id="GO:0051480">
    <property type="term" value="P:regulation of cytosolic calcium ion concentration"/>
    <property type="evidence" value="ECO:0007669"/>
    <property type="project" value="TreeGrafter"/>
</dbReference>
<keyword evidence="9" id="KW-0407">Ion channel</keyword>
<keyword evidence="6 11" id="KW-0040">ANK repeat</keyword>
<dbReference type="PROSITE" id="PS50088">
    <property type="entry name" value="ANK_REPEAT"/>
    <property type="match status" value="1"/>
</dbReference>
<dbReference type="PANTHER" id="PTHR10117:SF54">
    <property type="entry name" value="TRANSIENT RECEPTOR POTENTIAL-GAMMA PROTEIN"/>
    <property type="match status" value="1"/>
</dbReference>
<proteinExistence type="predicted"/>
<dbReference type="PRINTS" id="PR01097">
    <property type="entry name" value="TRNSRECEPTRP"/>
</dbReference>
<evidence type="ECO:0000256" key="3">
    <source>
        <dbReference type="ARBA" id="ARBA00022692"/>
    </source>
</evidence>
<evidence type="ECO:0000313" key="14">
    <source>
        <dbReference type="Ensembl" id="ENSCSAVP00000013867.1"/>
    </source>
</evidence>
<evidence type="ECO:0000256" key="9">
    <source>
        <dbReference type="ARBA" id="ARBA00023303"/>
    </source>
</evidence>
<feature type="domain" description="Transient receptor ion channel" evidence="13">
    <location>
        <begin position="152"/>
        <end position="215"/>
    </location>
</feature>
<feature type="transmembrane region" description="Helical" evidence="12">
    <location>
        <begin position="614"/>
        <end position="635"/>
    </location>
</feature>
<feature type="transmembrane region" description="Helical" evidence="12">
    <location>
        <begin position="436"/>
        <end position="456"/>
    </location>
</feature>
<keyword evidence="8 12" id="KW-0472">Membrane</keyword>
<dbReference type="OMA" id="CSVAMVD"/>
<dbReference type="PROSITE" id="PS50297">
    <property type="entry name" value="ANK_REP_REGION"/>
    <property type="match status" value="1"/>
</dbReference>
<dbReference type="SMART" id="SM01420">
    <property type="entry name" value="TRP_2"/>
    <property type="match status" value="1"/>
</dbReference>
<dbReference type="Proteomes" id="UP000007875">
    <property type="component" value="Unassembled WGS sequence"/>
</dbReference>
<accession>H2Z8F5</accession>
<dbReference type="GO" id="GO:0034703">
    <property type="term" value="C:cation channel complex"/>
    <property type="evidence" value="ECO:0007669"/>
    <property type="project" value="TreeGrafter"/>
</dbReference>
<sequence length="696" mass="80820">INRILQRPQNINTYYLEAVGRGNLREVKALFAIVRTDRRMDLKRNCVDQNERSALRIAVENKDPDMCELLIKNKVHVGDCLFHAIRIGYVPVVELILENRRSVNAIIQDDNPYFSSGTTPMLLAACMDNYEIIKLLFKSGHRELQPANNPLCYFNDVQQGDRFHTAFESATKVQLGCSGKSSPSYITLLYTDPMQYCIEHIKDLRRQANVEYEYADFYKQLELQTEDFLCSLLDQIRSSEELADLFEYRYKSCDQKDCTSICLPSNNYRKAICKMQLLDDANSNRLVKFVTHHYSQLALAYMRYRNTPFLNDSSYARNSMMRCFLGILFPVLSVLYLISPYTKCGSLIVSPVVSFDCHMASDVAFVFIIVSNLITKDVDRHYLGMLFKNKQNRWCVISSEPTTLEWIALLWILGKWVQEFEELYHRGWKSYFRDHWNHTDLVALLLMSVAIIFRGLDYNKRATYEALYTVNATVPVPSPFEPRMIADGLFAWAYVFVFLRLLSLTRANRNLGPLQVTLSRMMGDVMRFLLIFFLVMIAFALGLSELYWVYGTPKGKIILCSFGSNQTVDQTCKKSTILFSGLWPSLKTLFWALFGHVDLTQLSLSNQHGFTEAIGRLLLAIYHAIAIIVILNMLIAMMSRSYQITSENEEREWKFHRTEMWIRYIRKEAIRPSPMNLIPHPHMVLKKLRLFIQIIL</sequence>
<organism evidence="14 15">
    <name type="scientific">Ciona savignyi</name>
    <name type="common">Pacific transparent sea squirt</name>
    <dbReference type="NCBI Taxonomy" id="51511"/>
    <lineage>
        <taxon>Eukaryota</taxon>
        <taxon>Metazoa</taxon>
        <taxon>Chordata</taxon>
        <taxon>Tunicata</taxon>
        <taxon>Ascidiacea</taxon>
        <taxon>Phlebobranchia</taxon>
        <taxon>Cionidae</taxon>
        <taxon>Ciona</taxon>
    </lineage>
</organism>
<dbReference type="InterPro" id="IPR013555">
    <property type="entry name" value="TRP_dom"/>
</dbReference>
<dbReference type="SMART" id="SM00248">
    <property type="entry name" value="ANK"/>
    <property type="match status" value="3"/>
</dbReference>